<evidence type="ECO:0000313" key="2">
    <source>
        <dbReference type="EMBL" id="GMA26137.1"/>
    </source>
</evidence>
<comment type="caution">
    <text evidence="2">The sequence shown here is derived from an EMBL/GenBank/DDBJ whole genome shotgun (WGS) entry which is preliminary data.</text>
</comment>
<organism evidence="2 3">
    <name type="scientific">Luteimicrobium album</name>
    <dbReference type="NCBI Taxonomy" id="1054550"/>
    <lineage>
        <taxon>Bacteria</taxon>
        <taxon>Bacillati</taxon>
        <taxon>Actinomycetota</taxon>
        <taxon>Actinomycetes</taxon>
        <taxon>Micrococcales</taxon>
        <taxon>Luteimicrobium</taxon>
    </lineage>
</organism>
<feature type="region of interest" description="Disordered" evidence="1">
    <location>
        <begin position="1"/>
        <end position="43"/>
    </location>
</feature>
<accession>A0ABQ6I6R4</accession>
<sequence length="83" mass="8756">MRRRGPRVGRDGAPVLAREDPAAERGPGEHALSERAGGGQGLVLDPRCTSEYSSCSVVTGACVRASAPARYDDAQAGWFDRPT</sequence>
<dbReference type="Proteomes" id="UP001157091">
    <property type="component" value="Unassembled WGS sequence"/>
</dbReference>
<protein>
    <submittedName>
        <fullName evidence="2">Uncharacterized protein</fullName>
    </submittedName>
</protein>
<reference evidence="3" key="1">
    <citation type="journal article" date="2019" name="Int. J. Syst. Evol. Microbiol.">
        <title>The Global Catalogue of Microorganisms (GCM) 10K type strain sequencing project: providing services to taxonomists for standard genome sequencing and annotation.</title>
        <authorList>
            <consortium name="The Broad Institute Genomics Platform"/>
            <consortium name="The Broad Institute Genome Sequencing Center for Infectious Disease"/>
            <person name="Wu L."/>
            <person name="Ma J."/>
        </authorList>
    </citation>
    <scope>NUCLEOTIDE SEQUENCE [LARGE SCALE GENOMIC DNA]</scope>
    <source>
        <strain evidence="3">NBRC 106348</strain>
    </source>
</reference>
<feature type="compositionally biased region" description="Basic and acidic residues" evidence="1">
    <location>
        <begin position="17"/>
        <end position="33"/>
    </location>
</feature>
<evidence type="ECO:0000256" key="1">
    <source>
        <dbReference type="SAM" id="MobiDB-lite"/>
    </source>
</evidence>
<proteinExistence type="predicted"/>
<keyword evidence="3" id="KW-1185">Reference proteome</keyword>
<dbReference type="EMBL" id="BSUK01000001">
    <property type="protein sequence ID" value="GMA26137.1"/>
    <property type="molecule type" value="Genomic_DNA"/>
</dbReference>
<evidence type="ECO:0000313" key="3">
    <source>
        <dbReference type="Proteomes" id="UP001157091"/>
    </source>
</evidence>
<name>A0ABQ6I6R4_9MICO</name>
<gene>
    <name evidence="2" type="ORF">GCM10025864_38960</name>
</gene>